<evidence type="ECO:0000313" key="5">
    <source>
        <dbReference type="Proteomes" id="UP000655410"/>
    </source>
</evidence>
<dbReference type="SMART" id="SM00903">
    <property type="entry name" value="Flavin_Reduct"/>
    <property type="match status" value="1"/>
</dbReference>
<dbReference type="InterPro" id="IPR002563">
    <property type="entry name" value="Flavin_Rdtase-like_dom"/>
</dbReference>
<dbReference type="Pfam" id="PF01613">
    <property type="entry name" value="Flavin_Reduct"/>
    <property type="match status" value="1"/>
</dbReference>
<reference evidence="5" key="1">
    <citation type="journal article" date="2019" name="Int. J. Syst. Evol. Microbiol.">
        <title>The Global Catalogue of Microorganisms (GCM) 10K type strain sequencing project: providing services to taxonomists for standard genome sequencing and annotation.</title>
        <authorList>
            <consortium name="The Broad Institute Genomics Platform"/>
            <consortium name="The Broad Institute Genome Sequencing Center for Infectious Disease"/>
            <person name="Wu L."/>
            <person name="Ma J."/>
        </authorList>
    </citation>
    <scope>NUCLEOTIDE SEQUENCE [LARGE SCALE GENOMIC DNA]</scope>
    <source>
        <strain evidence="5">CGMCC 4.7371</strain>
    </source>
</reference>
<name>A0ABQ2N815_9ACTN</name>
<accession>A0ABQ2N815</accession>
<evidence type="ECO:0000256" key="2">
    <source>
        <dbReference type="ARBA" id="ARBA00023002"/>
    </source>
</evidence>
<dbReference type="EMBL" id="BMNI01000002">
    <property type="protein sequence ID" value="GGO87233.1"/>
    <property type="molecule type" value="Genomic_DNA"/>
</dbReference>
<comment type="similarity">
    <text evidence="1">Belongs to the non-flavoprotein flavin reductase family.</text>
</comment>
<protein>
    <recommendedName>
        <fullName evidence="3">Flavin reductase like domain-containing protein</fullName>
    </recommendedName>
</protein>
<dbReference type="SUPFAM" id="SSF50475">
    <property type="entry name" value="FMN-binding split barrel"/>
    <property type="match status" value="1"/>
</dbReference>
<evidence type="ECO:0000256" key="1">
    <source>
        <dbReference type="ARBA" id="ARBA00008898"/>
    </source>
</evidence>
<comment type="caution">
    <text evidence="4">The sequence shown here is derived from an EMBL/GenBank/DDBJ whole genome shotgun (WGS) entry which is preliminary data.</text>
</comment>
<dbReference type="Proteomes" id="UP000655410">
    <property type="component" value="Unassembled WGS sequence"/>
</dbReference>
<dbReference type="RefSeq" id="WP_188783042.1">
    <property type="nucleotide sequence ID" value="NZ_BMNI01000002.1"/>
</dbReference>
<keyword evidence="2" id="KW-0560">Oxidoreductase</keyword>
<organism evidence="4 5">
    <name type="scientific">Nocardioides phosphati</name>
    <dbReference type="NCBI Taxonomy" id="1867775"/>
    <lineage>
        <taxon>Bacteria</taxon>
        <taxon>Bacillati</taxon>
        <taxon>Actinomycetota</taxon>
        <taxon>Actinomycetes</taxon>
        <taxon>Propionibacteriales</taxon>
        <taxon>Nocardioidaceae</taxon>
        <taxon>Nocardioides</taxon>
    </lineage>
</organism>
<feature type="domain" description="Flavin reductase like" evidence="3">
    <location>
        <begin position="20"/>
        <end position="165"/>
    </location>
</feature>
<dbReference type="Gene3D" id="2.30.110.10">
    <property type="entry name" value="Electron Transport, Fmn-binding Protein, Chain A"/>
    <property type="match status" value="1"/>
</dbReference>
<evidence type="ECO:0000259" key="3">
    <source>
        <dbReference type="SMART" id="SM00903"/>
    </source>
</evidence>
<dbReference type="InterPro" id="IPR012349">
    <property type="entry name" value="Split_barrel_FMN-bd"/>
</dbReference>
<proteinExistence type="inferred from homology"/>
<keyword evidence="5" id="KW-1185">Reference proteome</keyword>
<dbReference type="PANTHER" id="PTHR30466">
    <property type="entry name" value="FLAVIN REDUCTASE"/>
    <property type="match status" value="1"/>
</dbReference>
<evidence type="ECO:0000313" key="4">
    <source>
        <dbReference type="EMBL" id="GGO87233.1"/>
    </source>
</evidence>
<gene>
    <name evidence="4" type="ORF">GCM10011584_11350</name>
</gene>
<dbReference type="InterPro" id="IPR050268">
    <property type="entry name" value="NADH-dep_flavin_reductase"/>
</dbReference>
<dbReference type="PANTHER" id="PTHR30466:SF11">
    <property type="entry name" value="FLAVIN-DEPENDENT MONOOXYGENASE, REDUCTASE SUBUNIT HSAB"/>
    <property type="match status" value="1"/>
</dbReference>
<sequence>MTIHSTNPFAMPDDEARRFRGRLGGTVSLWTSGAGPARAGLTVSSLMVATGQPAYVVGLVDPDSELFDALETTGRAVVQLLRWRHRELADMFAGVSPAPGGAFRQAKFTESAWGPLLADVTSWAGVALESAIELGWSMQVTCRIEHVVLGEEPDPLVHRRGRYLQR</sequence>